<evidence type="ECO:0000313" key="4">
    <source>
        <dbReference type="EMBL" id="MDJ1370886.1"/>
    </source>
</evidence>
<gene>
    <name evidence="4" type="ORF">C7K25_05830</name>
</gene>
<name>A0ABT7C6R5_9MICO</name>
<protein>
    <submittedName>
        <fullName evidence="4">FAD-dependent oxidoreductase</fullName>
    </submittedName>
</protein>
<sequence>MLDVVIIGAGQAGLTAAYWLKHRGLEPWRDFVVLDRNEGPGGAWRHRWPELTLGKAHGIHDLPGMKLGEPDPNEPAAVVVTRYYGEYEQKFGLPIERPVKVDEVRSFDPGSKAADAASSSAADAASSNPHTAQDRVDYSAPLEVRAGDRVWRTKLVINATGTWTKPFVPYAPGAEQFEGLQLRTVDYWCSDDFTGKHVVVVGGGMSAVQFILMLEKAGATTSWSTRREPDWVEDPFDERWGVAVEERVDARASQGLVPHSVVRNTGIPPWPEYVAARDRGRLVSDGPIDHIEKDAVVFESGKRVDTDVILWATGFRPDLDHLAPLHLREPGGGVKTTDVVKVNRDPRILLVGYGASASTVGATRAGRRAALTAIERLEA</sequence>
<evidence type="ECO:0000256" key="1">
    <source>
        <dbReference type="ARBA" id="ARBA00023002"/>
    </source>
</evidence>
<reference evidence="4" key="1">
    <citation type="submission" date="2018-03" db="EMBL/GenBank/DDBJ databases">
        <authorList>
            <person name="Nunes O.C."/>
            <person name="Lopes A.R."/>
            <person name="Froufe H."/>
            <person name="Munoz-Merida A."/>
            <person name="Barroso C."/>
            <person name="Egas C."/>
        </authorList>
    </citation>
    <scope>NUCLEOTIDE SEQUENCE</scope>
    <source>
        <strain evidence="4">ON4</strain>
    </source>
</reference>
<keyword evidence="1" id="KW-0560">Oxidoreductase</keyword>
<evidence type="ECO:0000313" key="5">
    <source>
        <dbReference type="Proteomes" id="UP001170379"/>
    </source>
</evidence>
<dbReference type="Proteomes" id="UP001170379">
    <property type="component" value="Unassembled WGS sequence"/>
</dbReference>
<dbReference type="Gene3D" id="3.50.50.60">
    <property type="entry name" value="FAD/NAD(P)-binding domain"/>
    <property type="match status" value="1"/>
</dbReference>
<dbReference type="SUPFAM" id="SSF51905">
    <property type="entry name" value="FAD/NAD(P)-binding domain"/>
    <property type="match status" value="1"/>
</dbReference>
<dbReference type="Pfam" id="PF07992">
    <property type="entry name" value="Pyr_redox_2"/>
    <property type="match status" value="1"/>
</dbReference>
<feature type="compositionally biased region" description="Low complexity" evidence="2">
    <location>
        <begin position="113"/>
        <end position="127"/>
    </location>
</feature>
<dbReference type="InterPro" id="IPR036188">
    <property type="entry name" value="FAD/NAD-bd_sf"/>
</dbReference>
<feature type="region of interest" description="Disordered" evidence="2">
    <location>
        <begin position="110"/>
        <end position="139"/>
    </location>
</feature>
<proteinExistence type="predicted"/>
<dbReference type="PRINTS" id="PR00411">
    <property type="entry name" value="PNDRDTASEI"/>
</dbReference>
<evidence type="ECO:0000259" key="3">
    <source>
        <dbReference type="Pfam" id="PF07992"/>
    </source>
</evidence>
<accession>A0ABT7C6R5</accession>
<reference evidence="4" key="2">
    <citation type="journal article" date="2022" name="Sci. Rep.">
        <title>In silico prediction of the enzymes involved in the degradation of the herbicide molinate by Gulosibacter molinativorax ON4T.</title>
        <authorList>
            <person name="Lopes A.R."/>
            <person name="Bunin E."/>
            <person name="Viana A.T."/>
            <person name="Froufe H."/>
            <person name="Munoz-Merida A."/>
            <person name="Pinho D."/>
            <person name="Figueiredo J."/>
            <person name="Barroso C."/>
            <person name="Vaz-Moreira I."/>
            <person name="Bellanger X."/>
            <person name="Egas C."/>
            <person name="Nunes O.C."/>
        </authorList>
    </citation>
    <scope>NUCLEOTIDE SEQUENCE</scope>
    <source>
        <strain evidence="4">ON4</strain>
    </source>
</reference>
<organism evidence="4 5">
    <name type="scientific">Gulosibacter molinativorax</name>
    <dbReference type="NCBI Taxonomy" id="256821"/>
    <lineage>
        <taxon>Bacteria</taxon>
        <taxon>Bacillati</taxon>
        <taxon>Actinomycetota</taxon>
        <taxon>Actinomycetes</taxon>
        <taxon>Micrococcales</taxon>
        <taxon>Microbacteriaceae</taxon>
        <taxon>Gulosibacter</taxon>
    </lineage>
</organism>
<dbReference type="PANTHER" id="PTHR43539:SF78">
    <property type="entry name" value="FLAVIN-CONTAINING MONOOXYGENASE"/>
    <property type="match status" value="1"/>
</dbReference>
<dbReference type="InterPro" id="IPR050982">
    <property type="entry name" value="Auxin_biosynth/cation_transpt"/>
</dbReference>
<dbReference type="EMBL" id="PXVD01000007">
    <property type="protein sequence ID" value="MDJ1370886.1"/>
    <property type="molecule type" value="Genomic_DNA"/>
</dbReference>
<dbReference type="PANTHER" id="PTHR43539">
    <property type="entry name" value="FLAVIN-BINDING MONOOXYGENASE-LIKE PROTEIN (AFU_ORTHOLOGUE AFUA_4G09220)"/>
    <property type="match status" value="1"/>
</dbReference>
<keyword evidence="5" id="KW-1185">Reference proteome</keyword>
<dbReference type="InterPro" id="IPR023753">
    <property type="entry name" value="FAD/NAD-binding_dom"/>
</dbReference>
<feature type="domain" description="FAD/NAD(P)-binding" evidence="3">
    <location>
        <begin position="3"/>
        <end position="352"/>
    </location>
</feature>
<comment type="caution">
    <text evidence="4">The sequence shown here is derived from an EMBL/GenBank/DDBJ whole genome shotgun (WGS) entry which is preliminary data.</text>
</comment>
<evidence type="ECO:0000256" key="2">
    <source>
        <dbReference type="SAM" id="MobiDB-lite"/>
    </source>
</evidence>
<dbReference type="PRINTS" id="PR00368">
    <property type="entry name" value="FADPNR"/>
</dbReference>